<protein>
    <submittedName>
        <fullName evidence="1">Uncharacterized protein</fullName>
    </submittedName>
</protein>
<keyword evidence="2" id="KW-1185">Reference proteome</keyword>
<dbReference type="EMBL" id="SUNJ01010682">
    <property type="protein sequence ID" value="TPP59471.1"/>
    <property type="molecule type" value="Genomic_DNA"/>
</dbReference>
<evidence type="ECO:0000313" key="1">
    <source>
        <dbReference type="EMBL" id="TPP59471.1"/>
    </source>
</evidence>
<gene>
    <name evidence="1" type="ORF">FGIG_09688</name>
</gene>
<dbReference type="AlphaFoldDB" id="A0A504YG06"/>
<reference evidence="1 2" key="1">
    <citation type="submission" date="2019-04" db="EMBL/GenBank/DDBJ databases">
        <title>Annotation for the trematode Fasciola gigantica.</title>
        <authorList>
            <person name="Choi Y.-J."/>
        </authorList>
    </citation>
    <scope>NUCLEOTIDE SEQUENCE [LARGE SCALE GENOMIC DNA]</scope>
    <source>
        <strain evidence="1">Uganda_cow_1</strain>
    </source>
</reference>
<sequence length="66" mass="7810">MILVTWLYSAVMRPQTLLVVHHHHWILVPHTLVRVRLDMPSARCPASVLHLFRQPPPPTKRNHHDR</sequence>
<name>A0A504YG06_FASGI</name>
<organism evidence="1 2">
    <name type="scientific">Fasciola gigantica</name>
    <name type="common">Giant liver fluke</name>
    <dbReference type="NCBI Taxonomy" id="46835"/>
    <lineage>
        <taxon>Eukaryota</taxon>
        <taxon>Metazoa</taxon>
        <taxon>Spiralia</taxon>
        <taxon>Lophotrochozoa</taxon>
        <taxon>Platyhelminthes</taxon>
        <taxon>Trematoda</taxon>
        <taxon>Digenea</taxon>
        <taxon>Plagiorchiida</taxon>
        <taxon>Echinostomata</taxon>
        <taxon>Echinostomatoidea</taxon>
        <taxon>Fasciolidae</taxon>
        <taxon>Fasciola</taxon>
    </lineage>
</organism>
<dbReference type="Proteomes" id="UP000316759">
    <property type="component" value="Unassembled WGS sequence"/>
</dbReference>
<accession>A0A504YG06</accession>
<evidence type="ECO:0000313" key="2">
    <source>
        <dbReference type="Proteomes" id="UP000316759"/>
    </source>
</evidence>
<comment type="caution">
    <text evidence="1">The sequence shown here is derived from an EMBL/GenBank/DDBJ whole genome shotgun (WGS) entry which is preliminary data.</text>
</comment>
<proteinExistence type="predicted"/>